<dbReference type="InterPro" id="IPR013506">
    <property type="entry name" value="Topo_IIA_bsu_dom2"/>
</dbReference>
<dbReference type="SMART" id="SM00433">
    <property type="entry name" value="TOP2c"/>
    <property type="match status" value="1"/>
</dbReference>
<comment type="function">
    <text evidence="13">Control of topological states of DNA by transient breakage and subsequent rejoining of DNA strands. Topoisomerase II makes double-strand breaks.</text>
</comment>
<dbReference type="PANTHER" id="PTHR10169:SF38">
    <property type="entry name" value="DNA TOPOISOMERASE 2"/>
    <property type="match status" value="1"/>
</dbReference>
<dbReference type="InterPro" id="IPR013759">
    <property type="entry name" value="Topo_IIA_B_C"/>
</dbReference>
<keyword evidence="19" id="KW-1185">Reference proteome</keyword>
<dbReference type="SUPFAM" id="SSF55874">
    <property type="entry name" value="ATPase domain of HSP90 chaperone/DNA topoisomerase II/histidine kinase"/>
    <property type="match status" value="1"/>
</dbReference>
<evidence type="ECO:0000256" key="8">
    <source>
        <dbReference type="ARBA" id="ARBA00022842"/>
    </source>
</evidence>
<keyword evidence="5" id="KW-0479">Metal-binding</keyword>
<dbReference type="PRINTS" id="PR01158">
    <property type="entry name" value="TOPISMRASEII"/>
</dbReference>
<feature type="compositionally biased region" description="Acidic residues" evidence="15">
    <location>
        <begin position="1397"/>
        <end position="1411"/>
    </location>
</feature>
<evidence type="ECO:0000256" key="10">
    <source>
        <dbReference type="ARBA" id="ARBA00023125"/>
    </source>
</evidence>
<dbReference type="Gene3D" id="3.40.50.670">
    <property type="match status" value="1"/>
</dbReference>
<evidence type="ECO:0000256" key="3">
    <source>
        <dbReference type="ARBA" id="ARBA00001946"/>
    </source>
</evidence>
<name>A0ABR2YHY4_9CHLO</name>
<accession>A0ABR2YHY4</accession>
<feature type="compositionally biased region" description="Acidic residues" evidence="15">
    <location>
        <begin position="1543"/>
        <end position="1561"/>
    </location>
</feature>
<keyword evidence="14" id="KW-0175">Coiled coil</keyword>
<evidence type="ECO:0000313" key="19">
    <source>
        <dbReference type="Proteomes" id="UP001491310"/>
    </source>
</evidence>
<dbReference type="Gene3D" id="3.30.230.10">
    <property type="match status" value="1"/>
</dbReference>
<feature type="compositionally biased region" description="Acidic residues" evidence="15">
    <location>
        <begin position="1349"/>
        <end position="1365"/>
    </location>
</feature>
<feature type="active site" description="O-(5'-phospho-DNA)-tyrosine intermediate" evidence="12">
    <location>
        <position position="758"/>
    </location>
</feature>
<organism evidence="18 19">
    <name type="scientific">Coccomyxa subellipsoidea</name>
    <dbReference type="NCBI Taxonomy" id="248742"/>
    <lineage>
        <taxon>Eukaryota</taxon>
        <taxon>Viridiplantae</taxon>
        <taxon>Chlorophyta</taxon>
        <taxon>core chlorophytes</taxon>
        <taxon>Trebouxiophyceae</taxon>
        <taxon>Trebouxiophyceae incertae sedis</taxon>
        <taxon>Coccomyxaceae</taxon>
        <taxon>Coccomyxa</taxon>
    </lineage>
</organism>
<keyword evidence="7 13" id="KW-0067">ATP-binding</keyword>
<comment type="cofactor">
    <cofactor evidence="3">
        <name>Mg(2+)</name>
        <dbReference type="ChEBI" id="CHEBI:18420"/>
    </cofactor>
</comment>
<dbReference type="SUPFAM" id="SSF56719">
    <property type="entry name" value="Type II DNA topoisomerase"/>
    <property type="match status" value="1"/>
</dbReference>
<dbReference type="PROSITE" id="PS50880">
    <property type="entry name" value="TOPRIM"/>
    <property type="match status" value="1"/>
</dbReference>
<dbReference type="Gene3D" id="3.30.565.10">
    <property type="entry name" value="Histidine kinase-like ATPase, C-terminal domain"/>
    <property type="match status" value="1"/>
</dbReference>
<keyword evidence="10 12" id="KW-0238">DNA-binding</keyword>
<comment type="caution">
    <text evidence="18">The sequence shown here is derived from an EMBL/GenBank/DDBJ whole genome shotgun (WGS) entry which is preliminary data.</text>
</comment>
<evidence type="ECO:0000259" key="16">
    <source>
        <dbReference type="PROSITE" id="PS50880"/>
    </source>
</evidence>
<comment type="subunit">
    <text evidence="13">Homodimer.</text>
</comment>
<evidence type="ECO:0000259" key="17">
    <source>
        <dbReference type="PROSITE" id="PS52040"/>
    </source>
</evidence>
<dbReference type="CDD" id="cd00187">
    <property type="entry name" value="TOP4c"/>
    <property type="match status" value="1"/>
</dbReference>
<protein>
    <recommendedName>
        <fullName evidence="13">DNA topoisomerase 2</fullName>
        <ecNumber evidence="13">5.6.2.2</ecNumber>
    </recommendedName>
</protein>
<dbReference type="CDD" id="cd03481">
    <property type="entry name" value="TopoIIA_Trans_ScTopoIIA"/>
    <property type="match status" value="1"/>
</dbReference>
<dbReference type="Pfam" id="PF00204">
    <property type="entry name" value="DNA_gyraseB"/>
    <property type="match status" value="1"/>
</dbReference>
<dbReference type="InterPro" id="IPR014721">
    <property type="entry name" value="Ribsml_uS5_D2-typ_fold_subgr"/>
</dbReference>
<dbReference type="InterPro" id="IPR031660">
    <property type="entry name" value="TOPRIM_C"/>
</dbReference>
<evidence type="ECO:0000256" key="11">
    <source>
        <dbReference type="ARBA" id="ARBA00023235"/>
    </source>
</evidence>
<dbReference type="InterPro" id="IPR006171">
    <property type="entry name" value="TOPRIM_dom"/>
</dbReference>
<keyword evidence="11 12" id="KW-0413">Isomerase</keyword>
<keyword evidence="9 12" id="KW-0799">Topoisomerase</keyword>
<feature type="compositionally biased region" description="Low complexity" evidence="15">
    <location>
        <begin position="1244"/>
        <end position="1262"/>
    </location>
</feature>
<evidence type="ECO:0000313" key="18">
    <source>
        <dbReference type="EMBL" id="KAK9905767.1"/>
    </source>
</evidence>
<evidence type="ECO:0000256" key="12">
    <source>
        <dbReference type="PROSITE-ProRule" id="PRU01384"/>
    </source>
</evidence>
<feature type="compositionally biased region" description="Polar residues" evidence="15">
    <location>
        <begin position="1263"/>
        <end position="1277"/>
    </location>
</feature>
<dbReference type="InterPro" id="IPR036890">
    <property type="entry name" value="HATPase_C_sf"/>
</dbReference>
<dbReference type="InterPro" id="IPR003594">
    <property type="entry name" value="HATPase_dom"/>
</dbReference>
<dbReference type="PANTHER" id="PTHR10169">
    <property type="entry name" value="DNA TOPOISOMERASE/GYRASE"/>
    <property type="match status" value="1"/>
</dbReference>
<dbReference type="Proteomes" id="UP001491310">
    <property type="component" value="Unassembled WGS sequence"/>
</dbReference>
<dbReference type="PROSITE" id="PS00177">
    <property type="entry name" value="TOPOISOMERASE_II"/>
    <property type="match status" value="1"/>
</dbReference>
<evidence type="ECO:0000256" key="9">
    <source>
        <dbReference type="ARBA" id="ARBA00023029"/>
    </source>
</evidence>
<evidence type="ECO:0000256" key="15">
    <source>
        <dbReference type="SAM" id="MobiDB-lite"/>
    </source>
</evidence>
<dbReference type="Gene3D" id="3.30.1490.30">
    <property type="match status" value="1"/>
</dbReference>
<dbReference type="SUPFAM" id="SSF54211">
    <property type="entry name" value="Ribosomal protein S5 domain 2-like"/>
    <property type="match status" value="1"/>
</dbReference>
<gene>
    <name evidence="18" type="ORF">WJX75_005987</name>
</gene>
<evidence type="ECO:0000256" key="2">
    <source>
        <dbReference type="ARBA" id="ARBA00001913"/>
    </source>
</evidence>
<feature type="compositionally biased region" description="Basic residues" evidence="15">
    <location>
        <begin position="1316"/>
        <end position="1326"/>
    </location>
</feature>
<comment type="similarity">
    <text evidence="4 13">Belongs to the type II topoisomerase family.</text>
</comment>
<comment type="cofactor">
    <cofactor evidence="2">
        <name>Ca(2+)</name>
        <dbReference type="ChEBI" id="CHEBI:29108"/>
    </cofactor>
</comment>
<evidence type="ECO:0000256" key="14">
    <source>
        <dbReference type="SAM" id="Coils"/>
    </source>
</evidence>
<dbReference type="InterPro" id="IPR020568">
    <property type="entry name" value="Ribosomal_Su5_D2-typ_SF"/>
</dbReference>
<feature type="region of interest" description="Disordered" evidence="15">
    <location>
        <begin position="1540"/>
        <end position="1561"/>
    </location>
</feature>
<evidence type="ECO:0000256" key="7">
    <source>
        <dbReference type="ARBA" id="ARBA00022840"/>
    </source>
</evidence>
<dbReference type="Pfam" id="PF16898">
    <property type="entry name" value="TOPRIM_C"/>
    <property type="match status" value="1"/>
</dbReference>
<dbReference type="InterPro" id="IPR013757">
    <property type="entry name" value="Topo_IIA_A_a_sf"/>
</dbReference>
<dbReference type="InterPro" id="IPR013760">
    <property type="entry name" value="Topo_IIA-like_dom_sf"/>
</dbReference>
<feature type="region of interest" description="Disordered" evidence="15">
    <location>
        <begin position="1302"/>
        <end position="1503"/>
    </location>
</feature>
<dbReference type="Pfam" id="PF01751">
    <property type="entry name" value="Toprim"/>
    <property type="match status" value="1"/>
</dbReference>
<feature type="domain" description="Toprim" evidence="16">
    <location>
        <begin position="424"/>
        <end position="543"/>
    </location>
</feature>
<dbReference type="InterPro" id="IPR001154">
    <property type="entry name" value="TopoII_euk"/>
</dbReference>
<feature type="region of interest" description="Disordered" evidence="15">
    <location>
        <begin position="1145"/>
        <end position="1288"/>
    </location>
</feature>
<dbReference type="Gene3D" id="1.10.268.10">
    <property type="entry name" value="Topoisomerase, domain 3"/>
    <property type="match status" value="1"/>
</dbReference>
<feature type="compositionally biased region" description="Low complexity" evidence="15">
    <location>
        <begin position="1162"/>
        <end position="1177"/>
    </location>
</feature>
<dbReference type="PROSITE" id="PS52040">
    <property type="entry name" value="TOPO_IIA"/>
    <property type="match status" value="1"/>
</dbReference>
<dbReference type="InterPro" id="IPR002205">
    <property type="entry name" value="Topo_IIA_dom_A"/>
</dbReference>
<evidence type="ECO:0000256" key="5">
    <source>
        <dbReference type="ARBA" id="ARBA00022723"/>
    </source>
</evidence>
<dbReference type="InterPro" id="IPR050634">
    <property type="entry name" value="DNA_Topoisomerase_II"/>
</dbReference>
<dbReference type="InterPro" id="IPR001241">
    <property type="entry name" value="Topo_IIA"/>
</dbReference>
<dbReference type="PRINTS" id="PR00418">
    <property type="entry name" value="TPI2FAMILY"/>
</dbReference>
<evidence type="ECO:0000256" key="13">
    <source>
        <dbReference type="RuleBase" id="RU362094"/>
    </source>
</evidence>
<keyword evidence="8" id="KW-0460">Magnesium</keyword>
<feature type="compositionally biased region" description="Low complexity" evidence="15">
    <location>
        <begin position="1302"/>
        <end position="1315"/>
    </location>
</feature>
<feature type="compositionally biased region" description="Low complexity" evidence="15">
    <location>
        <begin position="1227"/>
        <end position="1237"/>
    </location>
</feature>
<evidence type="ECO:0000256" key="4">
    <source>
        <dbReference type="ARBA" id="ARBA00011080"/>
    </source>
</evidence>
<proteinExistence type="inferred from homology"/>
<dbReference type="InterPro" id="IPR034157">
    <property type="entry name" value="TOPRIM_TopoII"/>
</dbReference>
<dbReference type="EMBL" id="JALJOT010000011">
    <property type="protein sequence ID" value="KAK9905767.1"/>
    <property type="molecule type" value="Genomic_DNA"/>
</dbReference>
<feature type="coiled-coil region" evidence="14">
    <location>
        <begin position="1081"/>
        <end position="1108"/>
    </location>
</feature>
<dbReference type="Pfam" id="PF02518">
    <property type="entry name" value="HATPase_c"/>
    <property type="match status" value="1"/>
</dbReference>
<feature type="compositionally biased region" description="Low complexity" evidence="15">
    <location>
        <begin position="1186"/>
        <end position="1219"/>
    </location>
</feature>
<dbReference type="Gene3D" id="3.90.199.10">
    <property type="entry name" value="Topoisomerase II, domain 5"/>
    <property type="match status" value="1"/>
</dbReference>
<dbReference type="CDD" id="cd03365">
    <property type="entry name" value="TOPRIM_TopoIIA"/>
    <property type="match status" value="1"/>
</dbReference>
<dbReference type="CDD" id="cd16930">
    <property type="entry name" value="HATPase_TopII-like"/>
    <property type="match status" value="1"/>
</dbReference>
<dbReference type="InterPro" id="IPR013758">
    <property type="entry name" value="Topo_IIA_A/C_ab"/>
</dbReference>
<dbReference type="InterPro" id="IPR018522">
    <property type="entry name" value="TopoIIA_CS"/>
</dbReference>
<dbReference type="EC" id="5.6.2.2" evidence="13"/>
<feature type="domain" description="Topo IIA-type catalytic" evidence="17">
    <location>
        <begin position="668"/>
        <end position="1118"/>
    </location>
</feature>
<dbReference type="Pfam" id="PF00521">
    <property type="entry name" value="DNA_topoisoIV"/>
    <property type="match status" value="1"/>
</dbReference>
<evidence type="ECO:0000256" key="6">
    <source>
        <dbReference type="ARBA" id="ARBA00022741"/>
    </source>
</evidence>
<sequence length="1561" mass="170775">MPGKSIEEVYQKKSQLEHILLRPDTYIGSTEAQQQKLWVHDGEQLVLKDVEFVPGLYKIFDEILVNAADNKVRDPKMDALRVDIDPEANTIRVWNNGDGVPVEVHKEEKVYVPELIFGHLLTSSNYDDDEKKVTGGRNGYGAKLANIFSTEFVIETCDGKRQRQYRQVFRDNMGVKQEPVIKACKPSDNWTCVTFKPDLAKFGMSILEEQTVSLMRKRVYDLAGVLGKGVKVYLSGKLLPVKSFQDYVGLYLRDKDTPRVYEKVNERWEICICASEGQFQQVSFVNSICTVKGGTHVNHVVDQITKAICDKMNKGKKANVKPFMVKNYLSVFINCMIENPAFDSQTKETLTLRASSFGSKCDVSDAKFLKKLEACGITDLVNAFATFKNEKELKKTDGAKRSRITGLTKLDDANDAGGRNSEQCTLILTEGDSAKSLVIAGMSVAGRDKFGVFPLRGKLLNVRDAAVTQINGNAEINAIKQILGLQHGKSYDSTKQLRYGHLMIMTDQDHDGSHIKGLIMNFLHHFYPSLLKIKGFLLEFITPIVKVTKGKNKLSFFTMPEYEDWKKTASSGWTIKYYKGLGTSDKKEAQEYFAGIDQHRKSFVYEGEQDDQAIELAFSKKKIEERKQWLAGFEPGTYLDQSVDEISYSDFVNKELILFSRADLERSIPNMVDGLKPGQRKILFCCFKRNIRRDVKVAQLSGFVSADTAYHHGEASLQSTIIGLAHNFIGSNNVNLLVPQGQFGTRLQGGKDAAGARYIMTRLDKIARVVFHEHDDKLLDYLKEEGQSIEPHWYLPILPMVLVNGAEGIGTGWSTYIPNYNPRDIVANLRRLLAGEEVVPMQPWYNGFKGTIQEIPSKTAGKSYNVHGTVAQVDESTLEITELPVRKWTQDYKEFLEGLIKPEEKAGPAVLADYREHHSDADVHFTLQLLPGQMEACLAAGLHAKFKLTNKMSCGNMVLFDQRGVIKRYETAEDILKEFYELRIDYYGKRRLCLIKEAEFQMRLLANETRFIMAVVSGDLVVSNRKKADIVADLERAGYDKMPPKKKALVVASMDDQDEGAEESIVEVKVNYDYLLSMPINSLTLEKVQALQDEADRQKAEVARLHATTPPELYELDLDTFEAALAERDVEDAREAELLVVQQKRAGRGGTGKAAKGKANKKAAMADSDSDIMSMSDDSADSDFEAAPQKGKAPAQKGGTKKAAAPAGRPAAPVPSGNIIPPPPAPELSATTSATAGGKKRGAGAKSKAASEPAAAASSTAADMQTSQVSAASQEAGSSAPAKELSLMERLAGRMDNLSVDAAASKPVRPPAAAAKKPRAAARKRAPIVISDDSEDDDVESVPSSNDASDNDASDDAASESEPESDSTPVKPQRPKAAAARKPRAAAAAPPPPPADSEPDEADGDGSEQSEPESPVQKPKAAARKPRAAGPAAAAEAAPAKRKPRGTKVLEDDDEDEQAAVTPLVAPQGKVRRMRPSPFNKASGVAKAKPAAKSRLAPASQDDADDVFKVSGGAAAPAAAAAAARPSRRAAAAVKKVYAEVLSSDEESEATEADSDFELSE</sequence>
<comment type="catalytic activity">
    <reaction evidence="1 12 13">
        <text>ATP-dependent breakage, passage and rejoining of double-stranded DNA.</text>
        <dbReference type="EC" id="5.6.2.2"/>
    </reaction>
</comment>
<evidence type="ECO:0000256" key="1">
    <source>
        <dbReference type="ARBA" id="ARBA00000185"/>
    </source>
</evidence>
<dbReference type="SMART" id="SM00434">
    <property type="entry name" value="TOP4c"/>
    <property type="match status" value="1"/>
</dbReference>
<reference evidence="18 19" key="1">
    <citation type="journal article" date="2024" name="Nat. Commun.">
        <title>Phylogenomics reveals the evolutionary origins of lichenization in chlorophyte algae.</title>
        <authorList>
            <person name="Puginier C."/>
            <person name="Libourel C."/>
            <person name="Otte J."/>
            <person name="Skaloud P."/>
            <person name="Haon M."/>
            <person name="Grisel S."/>
            <person name="Petersen M."/>
            <person name="Berrin J.G."/>
            <person name="Delaux P.M."/>
            <person name="Dal Grande F."/>
            <person name="Keller J."/>
        </authorList>
    </citation>
    <scope>NUCLEOTIDE SEQUENCE [LARGE SCALE GENOMIC DNA]</scope>
    <source>
        <strain evidence="18 19">SAG 216-7</strain>
    </source>
</reference>
<keyword evidence="6 13" id="KW-0547">Nucleotide-binding</keyword>
<feature type="compositionally biased region" description="Low complexity" evidence="15">
    <location>
        <begin position="1428"/>
        <end position="1438"/>
    </location>
</feature>
<dbReference type="Gene3D" id="3.30.1360.40">
    <property type="match status" value="1"/>
</dbReference>